<accession>A0AAV1CGQ6</accession>
<organism evidence="1 2">
    <name type="scientific">Oldenlandia corymbosa var. corymbosa</name>
    <dbReference type="NCBI Taxonomy" id="529605"/>
    <lineage>
        <taxon>Eukaryota</taxon>
        <taxon>Viridiplantae</taxon>
        <taxon>Streptophyta</taxon>
        <taxon>Embryophyta</taxon>
        <taxon>Tracheophyta</taxon>
        <taxon>Spermatophyta</taxon>
        <taxon>Magnoliopsida</taxon>
        <taxon>eudicotyledons</taxon>
        <taxon>Gunneridae</taxon>
        <taxon>Pentapetalae</taxon>
        <taxon>asterids</taxon>
        <taxon>lamiids</taxon>
        <taxon>Gentianales</taxon>
        <taxon>Rubiaceae</taxon>
        <taxon>Rubioideae</taxon>
        <taxon>Spermacoceae</taxon>
        <taxon>Hedyotis-Oldenlandia complex</taxon>
        <taxon>Oldenlandia</taxon>
    </lineage>
</organism>
<name>A0AAV1CGQ6_OLDCO</name>
<evidence type="ECO:0000313" key="1">
    <source>
        <dbReference type="EMBL" id="CAI9094338.1"/>
    </source>
</evidence>
<sequence length="356" mass="41237">MSVYSQIITLLRSYQETGLIVRIKGGSSWVIGKILEKFTNCYYNEYGCKFLVFNHRFGVEFYVKGFDKFGIQWQRSYAIRDLEKGKNAVRSLSNRNTPDYDIFQCIMNDDVLELGGGKIMMCVREFHALNNDEVVVFGCKYIRRNNQPHPITFVGVNRIDGQVYGFSTDEVLTVDEYGVHSMLPITTDLICMQTGYTIKLLNPTSGQIIHFPPPHFPLLPSNLSSFEVAFGLYRKSNEDVLMCLQPWRNQMIGKIFSWFVDQGLTHSAINWSYMIENCPTIVDKGLVFEQHVVWRIRRFCKLSYIHDLPSDLLVAYDLSRKTHSIIRHPFKADWLRCPNSSNQHIELLDLRGKICV</sequence>
<protein>
    <submittedName>
        <fullName evidence="1">OLC1v1030062C1</fullName>
    </submittedName>
</protein>
<dbReference type="Proteomes" id="UP001161247">
    <property type="component" value="Chromosome 2"/>
</dbReference>
<dbReference type="AlphaFoldDB" id="A0AAV1CGQ6"/>
<gene>
    <name evidence="1" type="ORF">OLC1_LOCUS5527</name>
</gene>
<reference evidence="1" key="1">
    <citation type="submission" date="2023-03" db="EMBL/GenBank/DDBJ databases">
        <authorList>
            <person name="Julca I."/>
        </authorList>
    </citation>
    <scope>NUCLEOTIDE SEQUENCE</scope>
</reference>
<evidence type="ECO:0000313" key="2">
    <source>
        <dbReference type="Proteomes" id="UP001161247"/>
    </source>
</evidence>
<keyword evidence="2" id="KW-1185">Reference proteome</keyword>
<dbReference type="EMBL" id="OX459119">
    <property type="protein sequence ID" value="CAI9094338.1"/>
    <property type="molecule type" value="Genomic_DNA"/>
</dbReference>
<proteinExistence type="predicted"/>